<protein>
    <submittedName>
        <fullName evidence="7">Iron complex transport system ATP-binding protein</fullName>
    </submittedName>
</protein>
<dbReference type="SMART" id="SM00382">
    <property type="entry name" value="AAA"/>
    <property type="match status" value="1"/>
</dbReference>
<dbReference type="GO" id="GO:0016887">
    <property type="term" value="F:ATP hydrolysis activity"/>
    <property type="evidence" value="ECO:0007669"/>
    <property type="project" value="InterPro"/>
</dbReference>
<dbReference type="RefSeq" id="WP_132477695.1">
    <property type="nucleotide sequence ID" value="NZ_JBHRVM010000001.1"/>
</dbReference>
<dbReference type="InterPro" id="IPR003593">
    <property type="entry name" value="AAA+_ATPase"/>
</dbReference>
<accession>A0A4R3UW72</accession>
<dbReference type="FunFam" id="3.40.50.300:FF:000134">
    <property type="entry name" value="Iron-enterobactin ABC transporter ATP-binding protein"/>
    <property type="match status" value="1"/>
</dbReference>
<comment type="caution">
    <text evidence="7">The sequence shown here is derived from an EMBL/GenBank/DDBJ whole genome shotgun (WGS) entry which is preliminary data.</text>
</comment>
<dbReference type="Pfam" id="PF00005">
    <property type="entry name" value="ABC_tran"/>
    <property type="match status" value="1"/>
</dbReference>
<keyword evidence="4" id="KW-0547">Nucleotide-binding</keyword>
<dbReference type="Gene3D" id="3.40.50.300">
    <property type="entry name" value="P-loop containing nucleotide triphosphate hydrolases"/>
    <property type="match status" value="1"/>
</dbReference>
<evidence type="ECO:0000256" key="1">
    <source>
        <dbReference type="ARBA" id="ARBA00005417"/>
    </source>
</evidence>
<evidence type="ECO:0000256" key="2">
    <source>
        <dbReference type="ARBA" id="ARBA00022448"/>
    </source>
</evidence>
<dbReference type="CDD" id="cd03214">
    <property type="entry name" value="ABC_Iron-Siderophores_B12_Hemin"/>
    <property type="match status" value="1"/>
</dbReference>
<keyword evidence="3" id="KW-1003">Cell membrane</keyword>
<evidence type="ECO:0000256" key="4">
    <source>
        <dbReference type="ARBA" id="ARBA00022741"/>
    </source>
</evidence>
<organism evidence="7 8">
    <name type="scientific">Paracandidimonas soli</name>
    <dbReference type="NCBI Taxonomy" id="1917182"/>
    <lineage>
        <taxon>Bacteria</taxon>
        <taxon>Pseudomonadati</taxon>
        <taxon>Pseudomonadota</taxon>
        <taxon>Betaproteobacteria</taxon>
        <taxon>Burkholderiales</taxon>
        <taxon>Alcaligenaceae</taxon>
        <taxon>Paracandidimonas</taxon>
    </lineage>
</organism>
<dbReference type="EMBL" id="SMBX01000008">
    <property type="protein sequence ID" value="TCU95250.1"/>
    <property type="molecule type" value="Genomic_DNA"/>
</dbReference>
<gene>
    <name evidence="7" type="ORF">EV686_10893</name>
</gene>
<name>A0A4R3UW72_9BURK</name>
<dbReference type="PANTHER" id="PTHR42734:SF19">
    <property type="entry name" value="IRON COMPOUNDS ABC TRANSPORTER, ATP-BINDING PROTEIN"/>
    <property type="match status" value="1"/>
</dbReference>
<proteinExistence type="inferred from homology"/>
<sequence length="261" mass="27993">MSPPGLSARNIGFSYRGRLVLSDASLSLSAGELVCLLGVNGAGKSTLLKIMLGLLAPDTGVVALDGAPFSGWRRRDVARRVAYVPQAHMASFPYTVMQVAMMGRLPNRGFMKAPGRADIECVRHMLARLGIASLSERAYTEISGGERQLTLIARALAQEARLLVMDEPLSGLDYGNQVRLLARLEALVEDGYGVLMTTHDPNQPLSGCQRVAMLAGGKVSADGRPDEVLTPDAIEGLYGVRVDLLRTAEGKGIAFRPMFPQ</sequence>
<keyword evidence="2" id="KW-0813">Transport</keyword>
<dbReference type="PROSITE" id="PS50893">
    <property type="entry name" value="ABC_TRANSPORTER_2"/>
    <property type="match status" value="1"/>
</dbReference>
<dbReference type="SUPFAM" id="SSF52540">
    <property type="entry name" value="P-loop containing nucleoside triphosphate hydrolases"/>
    <property type="match status" value="1"/>
</dbReference>
<dbReference type="OrthoDB" id="5296765at2"/>
<dbReference type="PANTHER" id="PTHR42734">
    <property type="entry name" value="METAL TRANSPORT SYSTEM ATP-BINDING PROTEIN TM_0124-RELATED"/>
    <property type="match status" value="1"/>
</dbReference>
<evidence type="ECO:0000256" key="5">
    <source>
        <dbReference type="ARBA" id="ARBA00022840"/>
    </source>
</evidence>
<evidence type="ECO:0000256" key="3">
    <source>
        <dbReference type="ARBA" id="ARBA00022475"/>
    </source>
</evidence>
<evidence type="ECO:0000313" key="8">
    <source>
        <dbReference type="Proteomes" id="UP000294692"/>
    </source>
</evidence>
<keyword evidence="8" id="KW-1185">Reference proteome</keyword>
<comment type="similarity">
    <text evidence="1">Belongs to the ABC transporter superfamily.</text>
</comment>
<evidence type="ECO:0000259" key="6">
    <source>
        <dbReference type="PROSITE" id="PS50893"/>
    </source>
</evidence>
<keyword evidence="3" id="KW-0472">Membrane</keyword>
<dbReference type="GO" id="GO:0005524">
    <property type="term" value="F:ATP binding"/>
    <property type="evidence" value="ECO:0007669"/>
    <property type="project" value="UniProtKB-KW"/>
</dbReference>
<dbReference type="InterPro" id="IPR003439">
    <property type="entry name" value="ABC_transporter-like_ATP-bd"/>
</dbReference>
<dbReference type="InterPro" id="IPR027417">
    <property type="entry name" value="P-loop_NTPase"/>
</dbReference>
<dbReference type="AlphaFoldDB" id="A0A4R3UW72"/>
<dbReference type="Proteomes" id="UP000294692">
    <property type="component" value="Unassembled WGS sequence"/>
</dbReference>
<feature type="domain" description="ABC transporter" evidence="6">
    <location>
        <begin position="6"/>
        <end position="241"/>
    </location>
</feature>
<keyword evidence="5 7" id="KW-0067">ATP-binding</keyword>
<dbReference type="InterPro" id="IPR050153">
    <property type="entry name" value="Metal_Ion_Import_ABC"/>
</dbReference>
<reference evidence="7 8" key="1">
    <citation type="submission" date="2019-03" db="EMBL/GenBank/DDBJ databases">
        <title>Genomic Encyclopedia of Type Strains, Phase IV (KMG-IV): sequencing the most valuable type-strain genomes for metagenomic binning, comparative biology and taxonomic classification.</title>
        <authorList>
            <person name="Goeker M."/>
        </authorList>
    </citation>
    <scope>NUCLEOTIDE SEQUENCE [LARGE SCALE GENOMIC DNA]</scope>
    <source>
        <strain evidence="7 8">DSM 100048</strain>
    </source>
</reference>
<evidence type="ECO:0000313" key="7">
    <source>
        <dbReference type="EMBL" id="TCU95250.1"/>
    </source>
</evidence>